<feature type="region of interest" description="Disordered" evidence="5">
    <location>
        <begin position="242"/>
        <end position="272"/>
    </location>
</feature>
<dbReference type="AlphaFoldDB" id="A0A8X6J6X6"/>
<evidence type="ECO:0000256" key="3">
    <source>
        <dbReference type="ARBA" id="ARBA00022833"/>
    </source>
</evidence>
<reference evidence="7" key="1">
    <citation type="submission" date="2020-07" db="EMBL/GenBank/DDBJ databases">
        <title>Multicomponent nature underlies the extraordinary mechanical properties of spider dragline silk.</title>
        <authorList>
            <person name="Kono N."/>
            <person name="Nakamura H."/>
            <person name="Mori M."/>
            <person name="Yoshida Y."/>
            <person name="Ohtoshi R."/>
            <person name="Malay A.D."/>
            <person name="Moran D.A.P."/>
            <person name="Tomita M."/>
            <person name="Numata K."/>
            <person name="Arakawa K."/>
        </authorList>
    </citation>
    <scope>NUCLEOTIDE SEQUENCE</scope>
</reference>
<protein>
    <recommendedName>
        <fullName evidence="6">RING-type domain-containing protein</fullName>
    </recommendedName>
</protein>
<dbReference type="Proteomes" id="UP000887116">
    <property type="component" value="Unassembled WGS sequence"/>
</dbReference>
<proteinExistence type="predicted"/>
<evidence type="ECO:0000256" key="4">
    <source>
        <dbReference type="PROSITE-ProRule" id="PRU00175"/>
    </source>
</evidence>
<dbReference type="Pfam" id="PF13445">
    <property type="entry name" value="zf-RING_UBOX"/>
    <property type="match status" value="1"/>
</dbReference>
<dbReference type="PROSITE" id="PS50089">
    <property type="entry name" value="ZF_RING_2"/>
    <property type="match status" value="1"/>
</dbReference>
<comment type="caution">
    <text evidence="7">The sequence shown here is derived from an EMBL/GenBank/DDBJ whole genome shotgun (WGS) entry which is preliminary data.</text>
</comment>
<dbReference type="GO" id="GO:0008270">
    <property type="term" value="F:zinc ion binding"/>
    <property type="evidence" value="ECO:0007669"/>
    <property type="project" value="UniProtKB-KW"/>
</dbReference>
<evidence type="ECO:0000313" key="8">
    <source>
        <dbReference type="Proteomes" id="UP000887116"/>
    </source>
</evidence>
<feature type="domain" description="RING-type" evidence="6">
    <location>
        <begin position="158"/>
        <end position="191"/>
    </location>
</feature>
<feature type="compositionally biased region" description="Basic residues" evidence="5">
    <location>
        <begin position="250"/>
        <end position="272"/>
    </location>
</feature>
<evidence type="ECO:0000259" key="6">
    <source>
        <dbReference type="PROSITE" id="PS50089"/>
    </source>
</evidence>
<gene>
    <name evidence="7" type="ORF">TNCT_498381</name>
</gene>
<dbReference type="SMART" id="SM00184">
    <property type="entry name" value="RING"/>
    <property type="match status" value="1"/>
</dbReference>
<dbReference type="InterPro" id="IPR013083">
    <property type="entry name" value="Znf_RING/FYVE/PHD"/>
</dbReference>
<sequence>MRDDLAFAHCLVKYSSPISGICCLFKRIPESSECFTHSRGVDGAGLSTPSPRPRCLVQRSLSFGGIWKIALSRLSLCRRTFQIQGPCAPQDGRKGHGAYIRGIWTECMKPDLYRKASVAWSYGGSQDLEQWVTLGHTALQLLYSAPFPDPVFGVPEKCPICLEPMHFPLTTECRHMFHKACLERTQSPTCPCVGRLFEPRVSNQKNGKDVLSTSFPFFWVPPLTNVGRFDVELLRESFSFQGHRSNGKTPRGKLKGVRKTWKHPSSHQRWKV</sequence>
<dbReference type="InterPro" id="IPR001841">
    <property type="entry name" value="Znf_RING"/>
</dbReference>
<dbReference type="EMBL" id="BMAO01017028">
    <property type="protein sequence ID" value="GFR12848.1"/>
    <property type="molecule type" value="Genomic_DNA"/>
</dbReference>
<name>A0A8X6J6X6_TRICU</name>
<evidence type="ECO:0000256" key="2">
    <source>
        <dbReference type="ARBA" id="ARBA00022771"/>
    </source>
</evidence>
<keyword evidence="3" id="KW-0862">Zinc</keyword>
<organism evidence="7 8">
    <name type="scientific">Trichonephila clavata</name>
    <name type="common">Joro spider</name>
    <name type="synonym">Nephila clavata</name>
    <dbReference type="NCBI Taxonomy" id="2740835"/>
    <lineage>
        <taxon>Eukaryota</taxon>
        <taxon>Metazoa</taxon>
        <taxon>Ecdysozoa</taxon>
        <taxon>Arthropoda</taxon>
        <taxon>Chelicerata</taxon>
        <taxon>Arachnida</taxon>
        <taxon>Araneae</taxon>
        <taxon>Araneomorphae</taxon>
        <taxon>Entelegynae</taxon>
        <taxon>Araneoidea</taxon>
        <taxon>Nephilidae</taxon>
        <taxon>Trichonephila</taxon>
    </lineage>
</organism>
<keyword evidence="1" id="KW-0479">Metal-binding</keyword>
<keyword evidence="2 4" id="KW-0863">Zinc-finger</keyword>
<dbReference type="SUPFAM" id="SSF57850">
    <property type="entry name" value="RING/U-box"/>
    <property type="match status" value="1"/>
</dbReference>
<keyword evidence="8" id="KW-1185">Reference proteome</keyword>
<evidence type="ECO:0000256" key="5">
    <source>
        <dbReference type="SAM" id="MobiDB-lite"/>
    </source>
</evidence>
<evidence type="ECO:0000256" key="1">
    <source>
        <dbReference type="ARBA" id="ARBA00022723"/>
    </source>
</evidence>
<dbReference type="Gene3D" id="3.30.40.10">
    <property type="entry name" value="Zinc/RING finger domain, C3HC4 (zinc finger)"/>
    <property type="match status" value="1"/>
</dbReference>
<evidence type="ECO:0000313" key="7">
    <source>
        <dbReference type="EMBL" id="GFR12848.1"/>
    </source>
</evidence>
<dbReference type="InterPro" id="IPR027370">
    <property type="entry name" value="Znf-RING_euk"/>
</dbReference>
<accession>A0A8X6J6X6</accession>